<evidence type="ECO:0000313" key="2">
    <source>
        <dbReference type="Proteomes" id="UP001055879"/>
    </source>
</evidence>
<protein>
    <submittedName>
        <fullName evidence="1">Uncharacterized protein</fullName>
    </submittedName>
</protein>
<keyword evidence="2" id="KW-1185">Reference proteome</keyword>
<reference evidence="1 2" key="2">
    <citation type="journal article" date="2022" name="Mol. Ecol. Resour.">
        <title>The genomes of chicory, endive, great burdock and yacon provide insights into Asteraceae paleo-polyploidization history and plant inulin production.</title>
        <authorList>
            <person name="Fan W."/>
            <person name="Wang S."/>
            <person name="Wang H."/>
            <person name="Wang A."/>
            <person name="Jiang F."/>
            <person name="Liu H."/>
            <person name="Zhao H."/>
            <person name="Xu D."/>
            <person name="Zhang Y."/>
        </authorList>
    </citation>
    <scope>NUCLEOTIDE SEQUENCE [LARGE SCALE GENOMIC DNA]</scope>
    <source>
        <strain evidence="2">cv. Niubang</strain>
    </source>
</reference>
<gene>
    <name evidence="1" type="ORF">L6452_15688</name>
</gene>
<name>A0ACB9CPA7_ARCLA</name>
<dbReference type="EMBL" id="CM042050">
    <property type="protein sequence ID" value="KAI3736154.1"/>
    <property type="molecule type" value="Genomic_DNA"/>
</dbReference>
<proteinExistence type="predicted"/>
<sequence>MHNKMYVDLDLANQDKVNKHQTLHNPNLKISHTERPLPPTLAPPPHLHHLRRATALHNLILPDPFPAKMQQICSRRFFKA</sequence>
<evidence type="ECO:0000313" key="1">
    <source>
        <dbReference type="EMBL" id="KAI3736154.1"/>
    </source>
</evidence>
<dbReference type="Proteomes" id="UP001055879">
    <property type="component" value="Linkage Group LG04"/>
</dbReference>
<accession>A0ACB9CPA7</accession>
<reference evidence="2" key="1">
    <citation type="journal article" date="2022" name="Mol. Ecol. Resour.">
        <title>The genomes of chicory, endive, great burdock and yacon provide insights into Asteraceae palaeo-polyploidization history and plant inulin production.</title>
        <authorList>
            <person name="Fan W."/>
            <person name="Wang S."/>
            <person name="Wang H."/>
            <person name="Wang A."/>
            <person name="Jiang F."/>
            <person name="Liu H."/>
            <person name="Zhao H."/>
            <person name="Xu D."/>
            <person name="Zhang Y."/>
        </authorList>
    </citation>
    <scope>NUCLEOTIDE SEQUENCE [LARGE SCALE GENOMIC DNA]</scope>
    <source>
        <strain evidence="2">cv. Niubang</strain>
    </source>
</reference>
<organism evidence="1 2">
    <name type="scientific">Arctium lappa</name>
    <name type="common">Greater burdock</name>
    <name type="synonym">Lappa major</name>
    <dbReference type="NCBI Taxonomy" id="4217"/>
    <lineage>
        <taxon>Eukaryota</taxon>
        <taxon>Viridiplantae</taxon>
        <taxon>Streptophyta</taxon>
        <taxon>Embryophyta</taxon>
        <taxon>Tracheophyta</taxon>
        <taxon>Spermatophyta</taxon>
        <taxon>Magnoliopsida</taxon>
        <taxon>eudicotyledons</taxon>
        <taxon>Gunneridae</taxon>
        <taxon>Pentapetalae</taxon>
        <taxon>asterids</taxon>
        <taxon>campanulids</taxon>
        <taxon>Asterales</taxon>
        <taxon>Asteraceae</taxon>
        <taxon>Carduoideae</taxon>
        <taxon>Cardueae</taxon>
        <taxon>Arctiinae</taxon>
        <taxon>Arctium</taxon>
    </lineage>
</organism>
<comment type="caution">
    <text evidence="1">The sequence shown here is derived from an EMBL/GenBank/DDBJ whole genome shotgun (WGS) entry which is preliminary data.</text>
</comment>